<protein>
    <submittedName>
        <fullName evidence="1">Uncharacterized protein</fullName>
    </submittedName>
</protein>
<reference evidence="1" key="1">
    <citation type="submission" date="2022-04" db="EMBL/GenBank/DDBJ databases">
        <title>Tomato heritable bacteria conferring resistance against bacterial wilt.</title>
        <authorList>
            <person name="Yin J."/>
        </authorList>
    </citation>
    <scope>NUCLEOTIDE SEQUENCE</scope>
    <source>
        <strain evidence="1">Cra20</strain>
    </source>
</reference>
<sequence>MLFFLLLTFADPCTPLRGGPAQGMCAVPGTMSGSHLAVVELLPAREAGQPMSAPLAASLARALEAYDRGRDLPADLRTAEATSRFCAEWGDACTVDRPLVRWEVPKRLVHNRPYLLDDGGSESNGCAAASSRC</sequence>
<gene>
    <name evidence="1" type="ORF">MZO42_16935</name>
</gene>
<accession>A0ABU3N940</accession>
<comment type="caution">
    <text evidence="1">The sequence shown here is derived from an EMBL/GenBank/DDBJ whole genome shotgun (WGS) entry which is preliminary data.</text>
</comment>
<evidence type="ECO:0000313" key="1">
    <source>
        <dbReference type="EMBL" id="MDT8760389.1"/>
    </source>
</evidence>
<organism evidence="1">
    <name type="scientific">Sphingomonas psychrotolerans</name>
    <dbReference type="NCBI Taxonomy" id="1327635"/>
    <lineage>
        <taxon>Bacteria</taxon>
        <taxon>Pseudomonadati</taxon>
        <taxon>Pseudomonadota</taxon>
        <taxon>Alphaproteobacteria</taxon>
        <taxon>Sphingomonadales</taxon>
        <taxon>Sphingomonadaceae</taxon>
        <taxon>Sphingomonas</taxon>
    </lineage>
</organism>
<proteinExistence type="predicted"/>
<name>A0ABU3N940_9SPHN</name>
<dbReference type="EMBL" id="JALMLT010000004">
    <property type="protein sequence ID" value="MDT8760389.1"/>
    <property type="molecule type" value="Genomic_DNA"/>
</dbReference>